<organism evidence="6 7">
    <name type="scientific">Craurococcus roseus</name>
    <dbReference type="NCBI Taxonomy" id="77585"/>
    <lineage>
        <taxon>Bacteria</taxon>
        <taxon>Pseudomonadati</taxon>
        <taxon>Pseudomonadota</taxon>
        <taxon>Alphaproteobacteria</taxon>
        <taxon>Acetobacterales</taxon>
        <taxon>Acetobacteraceae</taxon>
        <taxon>Craurococcus</taxon>
    </lineage>
</organism>
<evidence type="ECO:0000313" key="7">
    <source>
        <dbReference type="Proteomes" id="UP001501588"/>
    </source>
</evidence>
<evidence type="ECO:0000259" key="4">
    <source>
        <dbReference type="Pfam" id="PF00263"/>
    </source>
</evidence>
<accession>A0ABN1F439</accession>
<feature type="domain" description="Type II/III secretion system secretin-like" evidence="4">
    <location>
        <begin position="303"/>
        <end position="469"/>
    </location>
</feature>
<name>A0ABN1F439_9PROT</name>
<dbReference type="Proteomes" id="UP001501588">
    <property type="component" value="Unassembled WGS sequence"/>
</dbReference>
<dbReference type="InterPro" id="IPR050810">
    <property type="entry name" value="Bact_Secretion_Sys_Channel"/>
</dbReference>
<evidence type="ECO:0000256" key="1">
    <source>
        <dbReference type="RuleBase" id="RU004003"/>
    </source>
</evidence>
<comment type="similarity">
    <text evidence="1">Belongs to the bacterial secretin family.</text>
</comment>
<feature type="signal peptide" evidence="3">
    <location>
        <begin position="1"/>
        <end position="21"/>
    </location>
</feature>
<proteinExistence type="inferred from homology"/>
<keyword evidence="3" id="KW-0732">Signal</keyword>
<dbReference type="Pfam" id="PF13629">
    <property type="entry name" value="T2SS-T3SS_pil_N"/>
    <property type="match status" value="1"/>
</dbReference>
<dbReference type="InterPro" id="IPR004846">
    <property type="entry name" value="T2SS/T3SS_dom"/>
</dbReference>
<feature type="region of interest" description="Disordered" evidence="2">
    <location>
        <begin position="26"/>
        <end position="52"/>
    </location>
</feature>
<evidence type="ECO:0000259" key="5">
    <source>
        <dbReference type="Pfam" id="PF13629"/>
    </source>
</evidence>
<evidence type="ECO:0000256" key="2">
    <source>
        <dbReference type="SAM" id="MobiDB-lite"/>
    </source>
</evidence>
<dbReference type="InterPro" id="IPR001775">
    <property type="entry name" value="GspD/PilQ"/>
</dbReference>
<keyword evidence="7" id="KW-1185">Reference proteome</keyword>
<evidence type="ECO:0000256" key="3">
    <source>
        <dbReference type="SAM" id="SignalP"/>
    </source>
</evidence>
<sequence>MIRALPLACLATTLVAGQASAQAIGAPPLPSRPDSLAQAGTVPLQSAPMPPGAFQATPSAPLPVLIETGSGRLLTLPAPASTVIAADPKVARVQPASPTSIFVMGVSAGRTTIMTTAEDGTAIAEYAVTVRSGNQTEAAAQPGAAPLAPAKPARPTAAALEAALKQMSRGASALQVRSVPNGYVLSGTVATAAEAQRVETMARGFLSDDQKILNEVEILSTVQVNLRVRVMEISREVTRNLGFNWQALAATGNFVLGLKSGASAAYAVNSILAGSTSIGGAPNRFAVGASSAGRYDVNSIIDALAQDRLATILAEPNLTAQSGETASFLAGGEFPVPVGASLTGTITIQFKQFGVSLAFVPIVLGPDRVNLRVRPEVSELTDNGAVNLPLAGGTVRIPALSVRRAETTIELGSGQSFAIAGLLQRSTAQVADGIAGVSEVPVLGALFRSTAFRRAETELVIIVTPYLVRPVSDPRLLQGPTEGFKPATDLDRVLFMRQTARGGALARPATAVPQDSGFLLE</sequence>
<gene>
    <name evidence="6" type="ORF">GCM10009416_20410</name>
</gene>
<dbReference type="PRINTS" id="PR00811">
    <property type="entry name" value="BCTERIALGSPD"/>
</dbReference>
<comment type="caution">
    <text evidence="6">The sequence shown here is derived from an EMBL/GenBank/DDBJ whole genome shotgun (WGS) entry which is preliminary data.</text>
</comment>
<dbReference type="EMBL" id="BAAAFZ010000024">
    <property type="protein sequence ID" value="GAA0581867.1"/>
    <property type="molecule type" value="Genomic_DNA"/>
</dbReference>
<feature type="chain" id="PRO_5046021927" evidence="3">
    <location>
        <begin position="22"/>
        <end position="521"/>
    </location>
</feature>
<reference evidence="6 7" key="1">
    <citation type="journal article" date="2019" name="Int. J. Syst. Evol. Microbiol.">
        <title>The Global Catalogue of Microorganisms (GCM) 10K type strain sequencing project: providing services to taxonomists for standard genome sequencing and annotation.</title>
        <authorList>
            <consortium name="The Broad Institute Genomics Platform"/>
            <consortium name="The Broad Institute Genome Sequencing Center for Infectious Disease"/>
            <person name="Wu L."/>
            <person name="Ma J."/>
        </authorList>
    </citation>
    <scope>NUCLEOTIDE SEQUENCE [LARGE SCALE GENOMIC DNA]</scope>
    <source>
        <strain evidence="6 7">JCM 9933</strain>
    </source>
</reference>
<dbReference type="PANTHER" id="PTHR30332:SF17">
    <property type="entry name" value="TYPE IV PILIATION SYSTEM PROTEIN DR_0774-RELATED"/>
    <property type="match status" value="1"/>
</dbReference>
<dbReference type="InterPro" id="IPR032789">
    <property type="entry name" value="T2SS-T3SS_pil_N"/>
</dbReference>
<feature type="domain" description="Pilus formation protein N-terminal" evidence="5">
    <location>
        <begin position="65"/>
        <end position="130"/>
    </location>
</feature>
<dbReference type="PANTHER" id="PTHR30332">
    <property type="entry name" value="PROBABLE GENERAL SECRETION PATHWAY PROTEIN D"/>
    <property type="match status" value="1"/>
</dbReference>
<dbReference type="Pfam" id="PF00263">
    <property type="entry name" value="Secretin"/>
    <property type="match status" value="1"/>
</dbReference>
<protein>
    <submittedName>
        <fullName evidence="6">Type II and III secretion system protein family protein</fullName>
    </submittedName>
</protein>
<evidence type="ECO:0000313" key="6">
    <source>
        <dbReference type="EMBL" id="GAA0581867.1"/>
    </source>
</evidence>